<sequence length="184" mass="20845">MDEMVRAAMAKWPNVPAVYGWLRLDARGQWWLREERLTQPAITDFFRRNYARDGEGRFYVQNGPQKVYVTLEVAPFIARRQPQGWQLMPDLDAERPRLAYLDAEGSLYIEIGGEAALVDDRDLLALVECIVTPDGEQPDDSAWQAWQRGELRLHLDLPEGSLRLKPLPEGGVAGSYGVVLQPAP</sequence>
<name>A0ABV7TWW2_9NEIS</name>
<proteinExistence type="predicted"/>
<dbReference type="Pfam" id="PF11161">
    <property type="entry name" value="DUF2944"/>
    <property type="match status" value="1"/>
</dbReference>
<dbReference type="InterPro" id="IPR021332">
    <property type="entry name" value="DUF2944"/>
</dbReference>
<dbReference type="Proteomes" id="UP001595636">
    <property type="component" value="Unassembled WGS sequence"/>
</dbReference>
<dbReference type="RefSeq" id="WP_390280753.1">
    <property type="nucleotide sequence ID" value="NZ_JBHRYH010000044.1"/>
</dbReference>
<gene>
    <name evidence="1" type="ORF">ACFOKJ_14225</name>
</gene>
<accession>A0ABV7TWW2</accession>
<organism evidence="1 2">
    <name type="scientific">Vogesella amnigena</name>
    <dbReference type="NCBI Taxonomy" id="1507449"/>
    <lineage>
        <taxon>Bacteria</taxon>
        <taxon>Pseudomonadati</taxon>
        <taxon>Pseudomonadota</taxon>
        <taxon>Betaproteobacteria</taxon>
        <taxon>Neisseriales</taxon>
        <taxon>Chromobacteriaceae</taxon>
        <taxon>Vogesella</taxon>
    </lineage>
</organism>
<evidence type="ECO:0000313" key="1">
    <source>
        <dbReference type="EMBL" id="MFC3627271.1"/>
    </source>
</evidence>
<protein>
    <submittedName>
        <fullName evidence="1">DUF2946 family protein</fullName>
    </submittedName>
</protein>
<evidence type="ECO:0000313" key="2">
    <source>
        <dbReference type="Proteomes" id="UP001595636"/>
    </source>
</evidence>
<comment type="caution">
    <text evidence="1">The sequence shown here is derived from an EMBL/GenBank/DDBJ whole genome shotgun (WGS) entry which is preliminary data.</text>
</comment>
<keyword evidence="2" id="KW-1185">Reference proteome</keyword>
<dbReference type="EMBL" id="JBHRYH010000044">
    <property type="protein sequence ID" value="MFC3627271.1"/>
    <property type="molecule type" value="Genomic_DNA"/>
</dbReference>
<reference evidence="2" key="1">
    <citation type="journal article" date="2019" name="Int. J. Syst. Evol. Microbiol.">
        <title>The Global Catalogue of Microorganisms (GCM) 10K type strain sequencing project: providing services to taxonomists for standard genome sequencing and annotation.</title>
        <authorList>
            <consortium name="The Broad Institute Genomics Platform"/>
            <consortium name="The Broad Institute Genome Sequencing Center for Infectious Disease"/>
            <person name="Wu L."/>
            <person name="Ma J."/>
        </authorList>
    </citation>
    <scope>NUCLEOTIDE SEQUENCE [LARGE SCALE GENOMIC DNA]</scope>
    <source>
        <strain evidence="2">KCTC 42195</strain>
    </source>
</reference>